<organism evidence="2 3">
    <name type="scientific">Sarcoptes scabiei</name>
    <name type="common">Itch mite</name>
    <name type="synonym">Acarus scabiei</name>
    <dbReference type="NCBI Taxonomy" id="52283"/>
    <lineage>
        <taxon>Eukaryota</taxon>
        <taxon>Metazoa</taxon>
        <taxon>Ecdysozoa</taxon>
        <taxon>Arthropoda</taxon>
        <taxon>Chelicerata</taxon>
        <taxon>Arachnida</taxon>
        <taxon>Acari</taxon>
        <taxon>Acariformes</taxon>
        <taxon>Sarcoptiformes</taxon>
        <taxon>Astigmata</taxon>
        <taxon>Psoroptidia</taxon>
        <taxon>Sarcoptoidea</taxon>
        <taxon>Sarcoptidae</taxon>
        <taxon>Sarcoptinae</taxon>
        <taxon>Sarcoptes</taxon>
    </lineage>
</organism>
<proteinExistence type="predicted"/>
<dbReference type="EMBL" id="JXLN01010906">
    <property type="protein sequence ID" value="KPM06487.1"/>
    <property type="molecule type" value="Genomic_DNA"/>
</dbReference>
<comment type="caution">
    <text evidence="2">The sequence shown here is derived from an EMBL/GenBank/DDBJ whole genome shotgun (WGS) entry which is preliminary data.</text>
</comment>
<accession>A0A132A6C6</accession>
<name>A0A132A6C6_SARSC</name>
<feature type="compositionally biased region" description="Low complexity" evidence="1">
    <location>
        <begin position="26"/>
        <end position="35"/>
    </location>
</feature>
<dbReference type="AlphaFoldDB" id="A0A132A6C6"/>
<feature type="compositionally biased region" description="Polar residues" evidence="1">
    <location>
        <begin position="78"/>
        <end position="96"/>
    </location>
</feature>
<feature type="region of interest" description="Disordered" evidence="1">
    <location>
        <begin position="1"/>
        <end position="96"/>
    </location>
</feature>
<evidence type="ECO:0000313" key="3">
    <source>
        <dbReference type="Proteomes" id="UP000616769"/>
    </source>
</evidence>
<gene>
    <name evidence="2" type="ORF">QR98_0049640</name>
</gene>
<dbReference type="Proteomes" id="UP000616769">
    <property type="component" value="Unassembled WGS sequence"/>
</dbReference>
<evidence type="ECO:0000313" key="2">
    <source>
        <dbReference type="EMBL" id="KPM06487.1"/>
    </source>
</evidence>
<reference evidence="2 3" key="1">
    <citation type="journal article" date="2015" name="Parasit. Vectors">
        <title>Draft genome of the scabies mite.</title>
        <authorList>
            <person name="Rider S.D.Jr."/>
            <person name="Morgan M.S."/>
            <person name="Arlian L.G."/>
        </authorList>
    </citation>
    <scope>NUCLEOTIDE SEQUENCE [LARGE SCALE GENOMIC DNA]</scope>
    <source>
        <strain evidence="2">Arlian Lab</strain>
    </source>
</reference>
<protein>
    <submittedName>
        <fullName evidence="2">Uncharacterized protein</fullName>
    </submittedName>
</protein>
<dbReference type="VEuPathDB" id="VectorBase:SSCA001202"/>
<feature type="compositionally biased region" description="Pro residues" evidence="1">
    <location>
        <begin position="56"/>
        <end position="69"/>
    </location>
</feature>
<sequence>MPAHAMSCAPSHTPPPARQPDTSHSACPDTATTCPTTPPDGSPHSSNASPGTTPTTTPPGTPPPKPTAPPGTAHDTGGHQSANTRHSPTQRLRQKG</sequence>
<evidence type="ECO:0000256" key="1">
    <source>
        <dbReference type="SAM" id="MobiDB-lite"/>
    </source>
</evidence>